<dbReference type="InterPro" id="IPR044993">
    <property type="entry name" value="BXL"/>
</dbReference>
<evidence type="ECO:0000256" key="2">
    <source>
        <dbReference type="SAM" id="MobiDB-lite"/>
    </source>
</evidence>
<accession>A0A4U6UPL3</accession>
<organism evidence="3 4">
    <name type="scientific">Setaria viridis</name>
    <name type="common">Green bristlegrass</name>
    <name type="synonym">Setaria italica subsp. viridis</name>
    <dbReference type="NCBI Taxonomy" id="4556"/>
    <lineage>
        <taxon>Eukaryota</taxon>
        <taxon>Viridiplantae</taxon>
        <taxon>Streptophyta</taxon>
        <taxon>Embryophyta</taxon>
        <taxon>Tracheophyta</taxon>
        <taxon>Spermatophyta</taxon>
        <taxon>Magnoliopsida</taxon>
        <taxon>Liliopsida</taxon>
        <taxon>Poales</taxon>
        <taxon>Poaceae</taxon>
        <taxon>PACMAD clade</taxon>
        <taxon>Panicoideae</taxon>
        <taxon>Panicodae</taxon>
        <taxon>Paniceae</taxon>
        <taxon>Cenchrinae</taxon>
        <taxon>Setaria</taxon>
    </lineage>
</organism>
<dbReference type="PANTHER" id="PTHR42721">
    <property type="entry name" value="SUGAR HYDROLASE-RELATED"/>
    <property type="match status" value="1"/>
</dbReference>
<reference evidence="3" key="1">
    <citation type="submission" date="2019-03" db="EMBL/GenBank/DDBJ databases">
        <title>WGS assembly of Setaria viridis.</title>
        <authorList>
            <person name="Huang P."/>
            <person name="Jenkins J."/>
            <person name="Grimwood J."/>
            <person name="Barry K."/>
            <person name="Healey A."/>
            <person name="Mamidi S."/>
            <person name="Sreedasyam A."/>
            <person name="Shu S."/>
            <person name="Feldman M."/>
            <person name="Wu J."/>
            <person name="Yu Y."/>
            <person name="Chen C."/>
            <person name="Johnson J."/>
            <person name="Rokhsar D."/>
            <person name="Baxter I."/>
            <person name="Schmutz J."/>
            <person name="Brutnell T."/>
            <person name="Kellogg E."/>
        </authorList>
    </citation>
    <scope>NUCLEOTIDE SEQUENCE [LARGE SCALE GENOMIC DNA]</scope>
</reference>
<evidence type="ECO:0000313" key="4">
    <source>
        <dbReference type="Proteomes" id="UP000298652"/>
    </source>
</evidence>
<dbReference type="InterPro" id="IPR036881">
    <property type="entry name" value="Glyco_hydro_3_C_sf"/>
</dbReference>
<name>A0A4U6UPL3_SETVI</name>
<dbReference type="Proteomes" id="UP000298652">
    <property type="component" value="Chromosome 5"/>
</dbReference>
<evidence type="ECO:0000313" key="3">
    <source>
        <dbReference type="EMBL" id="TKW18441.1"/>
    </source>
</evidence>
<dbReference type="Gene3D" id="3.20.20.300">
    <property type="entry name" value="Glycoside hydrolase, family 3, N-terminal domain"/>
    <property type="match status" value="1"/>
</dbReference>
<evidence type="ECO:0000256" key="1">
    <source>
        <dbReference type="ARBA" id="ARBA00022801"/>
    </source>
</evidence>
<evidence type="ECO:0008006" key="5">
    <source>
        <dbReference type="Google" id="ProtNLM"/>
    </source>
</evidence>
<dbReference type="Gramene" id="TKW18441">
    <property type="protein sequence ID" value="TKW18441"/>
    <property type="gene ID" value="SEVIR_5G430850v2"/>
</dbReference>
<dbReference type="InterPro" id="IPR036962">
    <property type="entry name" value="Glyco_hydro_3_N_sf"/>
</dbReference>
<sequence length="282" mass="29422">MASGDWSTGRYIVFDCHSVDVLFRDQHYTLTTEDAIAATLRAGLDLNCGPFLAQYTESAVARRKVADADVDAAVTNPVAVQMRLGMFDGDPAAGPFGHLGPRDVCTPAHQELALEAARKGVVLLKNERWGNMHRGGVLPLRAAAHRVVAVVGPHAEATGALIGNYAGNHAAAGRGSTFARRCTRPGAPTWRARGPSSPSPPPPPSSSPGSTYPACFSLAAKRSSSPPWRKPPRSPSSSFSCPAAPSTSPSRTTTRGSPPSSGRATPARPSPTSSSATITQVH</sequence>
<dbReference type="InterPro" id="IPR017853">
    <property type="entry name" value="GH"/>
</dbReference>
<keyword evidence="4" id="KW-1185">Reference proteome</keyword>
<dbReference type="GO" id="GO:0045493">
    <property type="term" value="P:xylan catabolic process"/>
    <property type="evidence" value="ECO:0007669"/>
    <property type="project" value="InterPro"/>
</dbReference>
<dbReference type="PANTHER" id="PTHR42721:SF45">
    <property type="entry name" value="BETA-D-XYLOSIDASE 2-RELATED"/>
    <property type="match status" value="1"/>
</dbReference>
<dbReference type="GO" id="GO:0031222">
    <property type="term" value="P:arabinan catabolic process"/>
    <property type="evidence" value="ECO:0007669"/>
    <property type="project" value="TreeGrafter"/>
</dbReference>
<keyword evidence="1" id="KW-0378">Hydrolase</keyword>
<dbReference type="GO" id="GO:0009044">
    <property type="term" value="F:xylan 1,4-beta-xylosidase activity"/>
    <property type="evidence" value="ECO:0007669"/>
    <property type="project" value="InterPro"/>
</dbReference>
<dbReference type="EMBL" id="CM016556">
    <property type="protein sequence ID" value="TKW18441.1"/>
    <property type="molecule type" value="Genomic_DNA"/>
</dbReference>
<proteinExistence type="predicted"/>
<gene>
    <name evidence="3" type="ORF">SEVIR_5G430850v2</name>
</gene>
<dbReference type="GO" id="GO:0046556">
    <property type="term" value="F:alpha-L-arabinofuranosidase activity"/>
    <property type="evidence" value="ECO:0007669"/>
    <property type="project" value="TreeGrafter"/>
</dbReference>
<protein>
    <recommendedName>
        <fullName evidence="5">Glycoside hydrolase family 3 C-terminal domain-containing protein</fullName>
    </recommendedName>
</protein>
<feature type="compositionally biased region" description="Low complexity" evidence="2">
    <location>
        <begin position="235"/>
        <end position="282"/>
    </location>
</feature>
<dbReference type="AlphaFoldDB" id="A0A4U6UPL3"/>
<dbReference type="Gene3D" id="3.40.50.1700">
    <property type="entry name" value="Glycoside hydrolase family 3 C-terminal domain"/>
    <property type="match status" value="1"/>
</dbReference>
<feature type="region of interest" description="Disordered" evidence="2">
    <location>
        <begin position="172"/>
        <end position="282"/>
    </location>
</feature>
<feature type="compositionally biased region" description="Pro residues" evidence="2">
    <location>
        <begin position="197"/>
        <end position="206"/>
    </location>
</feature>
<dbReference type="SUPFAM" id="SSF51445">
    <property type="entry name" value="(Trans)glycosidases"/>
    <property type="match status" value="1"/>
</dbReference>